<dbReference type="Proteomes" id="UP000305792">
    <property type="component" value="Unassembled WGS sequence"/>
</dbReference>
<keyword evidence="2" id="KW-0472">Membrane</keyword>
<feature type="transmembrane region" description="Helical" evidence="2">
    <location>
        <begin position="106"/>
        <end position="125"/>
    </location>
</feature>
<accession>A0A4S8PPG6</accession>
<evidence type="ECO:0000256" key="2">
    <source>
        <dbReference type="SAM" id="Phobius"/>
    </source>
</evidence>
<proteinExistence type="predicted"/>
<feature type="transmembrane region" description="Helical" evidence="2">
    <location>
        <begin position="79"/>
        <end position="100"/>
    </location>
</feature>
<dbReference type="RefSeq" id="WP_136529087.1">
    <property type="nucleotide sequence ID" value="NZ_STGX01000004.1"/>
</dbReference>
<evidence type="ECO:0000313" key="4">
    <source>
        <dbReference type="Proteomes" id="UP000305792"/>
    </source>
</evidence>
<dbReference type="AlphaFoldDB" id="A0A4S8PPG6"/>
<protein>
    <submittedName>
        <fullName evidence="3">Uncharacterized protein</fullName>
    </submittedName>
</protein>
<evidence type="ECO:0000313" key="3">
    <source>
        <dbReference type="EMBL" id="THV30214.1"/>
    </source>
</evidence>
<comment type="caution">
    <text evidence="3">The sequence shown here is derived from an EMBL/GenBank/DDBJ whole genome shotgun (WGS) entry which is preliminary data.</text>
</comment>
<keyword evidence="4" id="KW-1185">Reference proteome</keyword>
<sequence>MADRRGLVKARVRHVVSYSVRMDSEAENRRVERGPVAVFELEGSRTETTAHEIVCPACGRTVVVEVGPTGGWRRRRRRAWAAALALGAACAAALGAVQAADTVSASRGFGCAGVVLLLAALYSVIRTRSERGLAITPEPGTPGPPGELPEAAQFHTLA</sequence>
<keyword evidence="2" id="KW-1133">Transmembrane helix</keyword>
<dbReference type="EMBL" id="STGX01000004">
    <property type="protein sequence ID" value="THV30214.1"/>
    <property type="molecule type" value="Genomic_DNA"/>
</dbReference>
<organism evidence="3 4">
    <name type="scientific">Glycomyces paridis</name>
    <dbReference type="NCBI Taxonomy" id="2126555"/>
    <lineage>
        <taxon>Bacteria</taxon>
        <taxon>Bacillati</taxon>
        <taxon>Actinomycetota</taxon>
        <taxon>Actinomycetes</taxon>
        <taxon>Glycomycetales</taxon>
        <taxon>Glycomycetaceae</taxon>
        <taxon>Glycomyces</taxon>
    </lineage>
</organism>
<name>A0A4S8PPG6_9ACTN</name>
<feature type="region of interest" description="Disordered" evidence="1">
    <location>
        <begin position="133"/>
        <end position="152"/>
    </location>
</feature>
<evidence type="ECO:0000256" key="1">
    <source>
        <dbReference type="SAM" id="MobiDB-lite"/>
    </source>
</evidence>
<reference evidence="3 4" key="1">
    <citation type="journal article" date="2018" name="Int. J. Syst. Evol. Microbiol.">
        <title>Glycomyces paridis sp. nov., isolated from the medicinal plant Paris polyphylla.</title>
        <authorList>
            <person name="Fang X.M."/>
            <person name="Bai J.L."/>
            <person name="Su J."/>
            <person name="Zhao L.L."/>
            <person name="Liu H.Y."/>
            <person name="Ma B.P."/>
            <person name="Zhang Y.Q."/>
            <person name="Yu L.Y."/>
        </authorList>
    </citation>
    <scope>NUCLEOTIDE SEQUENCE [LARGE SCALE GENOMIC DNA]</scope>
    <source>
        <strain evidence="3 4">CPCC 204357</strain>
    </source>
</reference>
<keyword evidence="2" id="KW-0812">Transmembrane</keyword>
<gene>
    <name evidence="3" type="ORF">E9998_07535</name>
</gene>